<dbReference type="FunFam" id="3.30.565.10:FF:000006">
    <property type="entry name" value="Sensor histidine kinase WalK"/>
    <property type="match status" value="1"/>
</dbReference>
<dbReference type="SMART" id="SM00388">
    <property type="entry name" value="HisKA"/>
    <property type="match status" value="1"/>
</dbReference>
<evidence type="ECO:0000256" key="2">
    <source>
        <dbReference type="ARBA" id="ARBA00012438"/>
    </source>
</evidence>
<dbReference type="Pfam" id="PF00512">
    <property type="entry name" value="HisKA"/>
    <property type="match status" value="1"/>
</dbReference>
<evidence type="ECO:0000313" key="9">
    <source>
        <dbReference type="EMBL" id="EDX72672.1"/>
    </source>
</evidence>
<dbReference type="SUPFAM" id="SSF55785">
    <property type="entry name" value="PYP-like sensor domain (PAS domain)"/>
    <property type="match status" value="2"/>
</dbReference>
<evidence type="ECO:0000313" key="10">
    <source>
        <dbReference type="Proteomes" id="UP000003835"/>
    </source>
</evidence>
<dbReference type="SUPFAM" id="SSF55874">
    <property type="entry name" value="ATPase domain of HSP90 chaperone/DNA topoisomerase II/histidine kinase"/>
    <property type="match status" value="1"/>
</dbReference>
<dbReference type="eggNOG" id="COG2205">
    <property type="taxonomic scope" value="Bacteria"/>
</dbReference>
<dbReference type="CDD" id="cd00075">
    <property type="entry name" value="HATPase"/>
    <property type="match status" value="1"/>
</dbReference>
<dbReference type="InterPro" id="IPR036097">
    <property type="entry name" value="HisK_dim/P_sf"/>
</dbReference>
<dbReference type="SMART" id="SM00387">
    <property type="entry name" value="HATPase_c"/>
    <property type="match status" value="1"/>
</dbReference>
<dbReference type="OrthoDB" id="436952at2"/>
<dbReference type="EC" id="2.7.13.3" evidence="2"/>
<keyword evidence="3" id="KW-0597">Phosphoprotein</keyword>
<evidence type="ECO:0000256" key="4">
    <source>
        <dbReference type="ARBA" id="ARBA00022679"/>
    </source>
</evidence>
<reference evidence="9 10" key="1">
    <citation type="submission" date="2008-07" db="EMBL/GenBank/DDBJ databases">
        <authorList>
            <person name="Tandeau de Marsac N."/>
            <person name="Ferriera S."/>
            <person name="Johnson J."/>
            <person name="Kravitz S."/>
            <person name="Beeson K."/>
            <person name="Sutton G."/>
            <person name="Rogers Y.-H."/>
            <person name="Friedman R."/>
            <person name="Frazier M."/>
            <person name="Venter J.C."/>
        </authorList>
    </citation>
    <scope>NUCLEOTIDE SEQUENCE [LARGE SCALE GENOMIC DNA]</scope>
    <source>
        <strain evidence="9 10">PCC 7420</strain>
    </source>
</reference>
<feature type="coiled-coil region" evidence="7">
    <location>
        <begin position="126"/>
        <end position="170"/>
    </location>
</feature>
<gene>
    <name evidence="9" type="ORF">MC7420_4945</name>
</gene>
<keyword evidence="10" id="KW-1185">Reference proteome</keyword>
<dbReference type="InterPro" id="IPR004358">
    <property type="entry name" value="Sig_transdc_His_kin-like_C"/>
</dbReference>
<comment type="catalytic activity">
    <reaction evidence="1">
        <text>ATP + protein L-histidine = ADP + protein N-phospho-L-histidine.</text>
        <dbReference type="EC" id="2.7.13.3"/>
    </reaction>
</comment>
<dbReference type="Pfam" id="PF08448">
    <property type="entry name" value="PAS_4"/>
    <property type="match status" value="1"/>
</dbReference>
<dbReference type="InterPro" id="IPR003661">
    <property type="entry name" value="HisK_dim/P_dom"/>
</dbReference>
<dbReference type="NCBIfam" id="TIGR00229">
    <property type="entry name" value="sensory_box"/>
    <property type="match status" value="1"/>
</dbReference>
<dbReference type="SMART" id="SM00091">
    <property type="entry name" value="PAS"/>
    <property type="match status" value="2"/>
</dbReference>
<organism evidence="9 10">
    <name type="scientific">Coleofasciculus chthonoplastes PCC 7420</name>
    <dbReference type="NCBI Taxonomy" id="118168"/>
    <lineage>
        <taxon>Bacteria</taxon>
        <taxon>Bacillati</taxon>
        <taxon>Cyanobacteriota</taxon>
        <taxon>Cyanophyceae</taxon>
        <taxon>Coleofasciculales</taxon>
        <taxon>Coleofasciculaceae</taxon>
        <taxon>Coleofasciculus</taxon>
    </lineage>
</organism>
<dbReference type="PANTHER" id="PTHR43711:SF26">
    <property type="entry name" value="SENSOR HISTIDINE KINASE RCSC"/>
    <property type="match status" value="1"/>
</dbReference>
<dbReference type="GO" id="GO:0000155">
    <property type="term" value="F:phosphorelay sensor kinase activity"/>
    <property type="evidence" value="ECO:0007669"/>
    <property type="project" value="InterPro"/>
</dbReference>
<sequence length="512" mass="57432">MHEIEIAAEKFGVLDQMPLGVCILRSDFIVLFWNRCLEDWTHLSRGQVLGHKISDYFADLNHPRYEKRLKSIFSGGPPTIFSAQLHPHFIPAYLPDGQRRIQRTTVTAIPGLTEKDYYALLSIQDVTELSQQVQDYRKMRDRALAEVQERQRAEAALRSQEEQLQAVFDAVPGFVSWVNSDLRYLGVNRHLADTFNLTPNHFIGQDVGFMKASPGFADFMRQFIASPEPAASQVIEAYVNDTTRSYLIVAQKYQQGRAAVSVGIDITDRKQAEEEVRKALAKEKELSELKSRFVTMTSHEFRTPLTTILSSAELLEHYGHKWTPDKKLTHIHRIQGTVKHLVQVLEDVTLIGKAEAGKLQLQPVSLDLVEFCHGLIEELQLSLGQHHSLVFTHQCPNLNVCMDEKLLRHILTNLISNAIKYSPNCGIVTLNLVCQDSSAIFQIKDQGIGIPLADQEKLFEAFHRAQNVGNISGTGLGLAIVKRAVDLQGGEITVNSQVGEGTMFTVTLALSV</sequence>
<dbReference type="InterPro" id="IPR036890">
    <property type="entry name" value="HATPase_C_sf"/>
</dbReference>
<feature type="domain" description="Histidine kinase" evidence="8">
    <location>
        <begin position="296"/>
        <end position="512"/>
    </location>
</feature>
<dbReference type="SUPFAM" id="SSF47384">
    <property type="entry name" value="Homodimeric domain of signal transducing histidine kinase"/>
    <property type="match status" value="1"/>
</dbReference>
<dbReference type="Gene3D" id="3.30.450.20">
    <property type="entry name" value="PAS domain"/>
    <property type="match status" value="2"/>
</dbReference>
<name>B4VZF3_9CYAN</name>
<dbReference type="Gene3D" id="3.30.565.10">
    <property type="entry name" value="Histidine kinase-like ATPase, C-terminal domain"/>
    <property type="match status" value="1"/>
</dbReference>
<evidence type="ECO:0000256" key="6">
    <source>
        <dbReference type="ARBA" id="ARBA00023012"/>
    </source>
</evidence>
<keyword evidence="5" id="KW-0418">Kinase</keyword>
<dbReference type="Pfam" id="PF13426">
    <property type="entry name" value="PAS_9"/>
    <property type="match status" value="1"/>
</dbReference>
<evidence type="ECO:0000256" key="1">
    <source>
        <dbReference type="ARBA" id="ARBA00000085"/>
    </source>
</evidence>
<dbReference type="InterPro" id="IPR050736">
    <property type="entry name" value="Sensor_HK_Regulatory"/>
</dbReference>
<dbReference type="InterPro" id="IPR000014">
    <property type="entry name" value="PAS"/>
</dbReference>
<dbReference type="Gene3D" id="1.10.287.130">
    <property type="match status" value="1"/>
</dbReference>
<dbReference type="RefSeq" id="WP_006104127.1">
    <property type="nucleotide sequence ID" value="NZ_DS989862.1"/>
</dbReference>
<dbReference type="STRING" id="118168.MC7420_4945"/>
<dbReference type="EMBL" id="DS989862">
    <property type="protein sequence ID" value="EDX72672.1"/>
    <property type="molecule type" value="Genomic_DNA"/>
</dbReference>
<dbReference type="CDD" id="cd00130">
    <property type="entry name" value="PAS"/>
    <property type="match status" value="1"/>
</dbReference>
<keyword evidence="4" id="KW-0808">Transferase</keyword>
<dbReference type="CDD" id="cd00082">
    <property type="entry name" value="HisKA"/>
    <property type="match status" value="1"/>
</dbReference>
<dbReference type="PANTHER" id="PTHR43711">
    <property type="entry name" value="TWO-COMPONENT HISTIDINE KINASE"/>
    <property type="match status" value="1"/>
</dbReference>
<dbReference type="InterPro" id="IPR035965">
    <property type="entry name" value="PAS-like_dom_sf"/>
</dbReference>
<evidence type="ECO:0000256" key="7">
    <source>
        <dbReference type="SAM" id="Coils"/>
    </source>
</evidence>
<keyword evidence="7" id="KW-0175">Coiled coil</keyword>
<dbReference type="Pfam" id="PF02518">
    <property type="entry name" value="HATPase_c"/>
    <property type="match status" value="1"/>
</dbReference>
<evidence type="ECO:0000256" key="5">
    <source>
        <dbReference type="ARBA" id="ARBA00022777"/>
    </source>
</evidence>
<dbReference type="AlphaFoldDB" id="B4VZF3"/>
<dbReference type="InterPro" id="IPR003594">
    <property type="entry name" value="HATPase_dom"/>
</dbReference>
<dbReference type="InterPro" id="IPR013656">
    <property type="entry name" value="PAS_4"/>
</dbReference>
<dbReference type="InterPro" id="IPR005467">
    <property type="entry name" value="His_kinase_dom"/>
</dbReference>
<protein>
    <recommendedName>
        <fullName evidence="2">histidine kinase</fullName>
        <ecNumber evidence="2">2.7.13.3</ecNumber>
    </recommendedName>
</protein>
<dbReference type="HOGENOM" id="CLU_000445_89_2_3"/>
<keyword evidence="6" id="KW-0902">Two-component regulatory system</keyword>
<proteinExistence type="predicted"/>
<accession>B4VZF3</accession>
<dbReference type="Proteomes" id="UP000003835">
    <property type="component" value="Unassembled WGS sequence"/>
</dbReference>
<evidence type="ECO:0000259" key="8">
    <source>
        <dbReference type="PROSITE" id="PS50109"/>
    </source>
</evidence>
<evidence type="ECO:0000256" key="3">
    <source>
        <dbReference type="ARBA" id="ARBA00022553"/>
    </source>
</evidence>
<dbReference type="PROSITE" id="PS50109">
    <property type="entry name" value="HIS_KIN"/>
    <property type="match status" value="1"/>
</dbReference>
<dbReference type="PRINTS" id="PR00344">
    <property type="entry name" value="BCTRLSENSOR"/>
</dbReference>